<dbReference type="AlphaFoldDB" id="A0A8T1VIM9"/>
<gene>
    <name evidence="1" type="ORF">PHYPSEUDO_008833</name>
</gene>
<evidence type="ECO:0000313" key="2">
    <source>
        <dbReference type="Proteomes" id="UP000694044"/>
    </source>
</evidence>
<accession>A0A8T1VIM9</accession>
<reference evidence="1" key="1">
    <citation type="submission" date="2021-02" db="EMBL/GenBank/DDBJ databases">
        <authorList>
            <person name="Palmer J.M."/>
        </authorList>
    </citation>
    <scope>NUCLEOTIDE SEQUENCE</scope>
    <source>
        <strain evidence="1">SCRP734</strain>
    </source>
</reference>
<keyword evidence="2" id="KW-1185">Reference proteome</keyword>
<dbReference type="EMBL" id="JAGDFM010000360">
    <property type="protein sequence ID" value="KAG7379264.1"/>
    <property type="molecule type" value="Genomic_DNA"/>
</dbReference>
<comment type="caution">
    <text evidence="1">The sequence shown here is derived from an EMBL/GenBank/DDBJ whole genome shotgun (WGS) entry which is preliminary data.</text>
</comment>
<name>A0A8T1VIM9_9STRA</name>
<proteinExistence type="predicted"/>
<organism evidence="1 2">
    <name type="scientific">Phytophthora pseudosyringae</name>
    <dbReference type="NCBI Taxonomy" id="221518"/>
    <lineage>
        <taxon>Eukaryota</taxon>
        <taxon>Sar</taxon>
        <taxon>Stramenopiles</taxon>
        <taxon>Oomycota</taxon>
        <taxon>Peronosporomycetes</taxon>
        <taxon>Peronosporales</taxon>
        <taxon>Peronosporaceae</taxon>
        <taxon>Phytophthora</taxon>
    </lineage>
</organism>
<sequence>MFKNKPSLIPTEFVRAVVLDANSVPDKAFLRPMLWTTGHKSALQATQRCPPLSLRHFSAVASSGGQDENKLDAARWKTKDWESKFLTVLQTYKELTGGTNFVAPSDDARWPK</sequence>
<dbReference type="Proteomes" id="UP000694044">
    <property type="component" value="Unassembled WGS sequence"/>
</dbReference>
<protein>
    <submittedName>
        <fullName evidence="1">Uncharacterized protein</fullName>
    </submittedName>
</protein>
<evidence type="ECO:0000313" key="1">
    <source>
        <dbReference type="EMBL" id="KAG7379264.1"/>
    </source>
</evidence>